<organism evidence="4 5">
    <name type="scientific">Abrus precatorius</name>
    <name type="common">Indian licorice</name>
    <name type="synonym">Glycine abrus</name>
    <dbReference type="NCBI Taxonomy" id="3816"/>
    <lineage>
        <taxon>Eukaryota</taxon>
        <taxon>Viridiplantae</taxon>
        <taxon>Streptophyta</taxon>
        <taxon>Embryophyta</taxon>
        <taxon>Tracheophyta</taxon>
        <taxon>Spermatophyta</taxon>
        <taxon>Magnoliopsida</taxon>
        <taxon>eudicotyledons</taxon>
        <taxon>Gunneridae</taxon>
        <taxon>Pentapetalae</taxon>
        <taxon>rosids</taxon>
        <taxon>fabids</taxon>
        <taxon>Fabales</taxon>
        <taxon>Fabaceae</taxon>
        <taxon>Papilionoideae</taxon>
        <taxon>50 kb inversion clade</taxon>
        <taxon>NPAAA clade</taxon>
        <taxon>indigoferoid/millettioid clade</taxon>
        <taxon>Abreae</taxon>
        <taxon>Abrus</taxon>
    </lineage>
</organism>
<dbReference type="InterPro" id="IPR003690">
    <property type="entry name" value="MTERF"/>
</dbReference>
<dbReference type="Pfam" id="PF02536">
    <property type="entry name" value="mTERF"/>
    <property type="match status" value="2"/>
</dbReference>
<dbReference type="SMART" id="SM00733">
    <property type="entry name" value="Mterf"/>
    <property type="match status" value="6"/>
</dbReference>
<name>A0A8B8KJI5_ABRPR</name>
<reference evidence="5" key="2">
    <citation type="submission" date="2025-08" db="UniProtKB">
        <authorList>
            <consortium name="RefSeq"/>
        </authorList>
    </citation>
    <scope>IDENTIFICATION</scope>
    <source>
        <tissue evidence="5">Young leaves</tissue>
    </source>
</reference>
<dbReference type="Proteomes" id="UP000694853">
    <property type="component" value="Unplaced"/>
</dbReference>
<evidence type="ECO:0000256" key="2">
    <source>
        <dbReference type="ARBA" id="ARBA00022472"/>
    </source>
</evidence>
<proteinExistence type="inferred from homology"/>
<dbReference type="GeneID" id="113856355"/>
<sequence>MVSNFLITRFTATASSFTHYNINKGTLLPLSCLLHHKHNAFLLFLNSFASSTSSDSESDQHYRKGDTFTVSYLVNSCGVSTELATKLSKKVHLKNSYGPNAVLDLFKTYGFSETHVAKLVAKCPKVLAAKAEKTLLPKLKFFHSIGVSNIDMPRVIIGNYTILGRNLEKCIIPRHEVLRSVVRDDEEVVKVLRKGPYSFTYFVTKSGFVRNIEVLRQRGVPQASISLLVIHFTFASNAKHSKFVEAIKIVEEIGFDPLKTAFVQAVHVLLTLSRATWESRFEVYERWGWDREMAFGAFRKFPNFMILSEKMFTKKMNFLVKDMGLSSEYIVEYPQVVAYSLEKRIIPRISVIKIMKSDDFLENSFHFGSFICITEENFLEKFVINFQKELPPLPDACRNLINRKNVM</sequence>
<dbReference type="InterPro" id="IPR038538">
    <property type="entry name" value="MTERF_sf"/>
</dbReference>
<dbReference type="GO" id="GO:0003676">
    <property type="term" value="F:nucleic acid binding"/>
    <property type="evidence" value="ECO:0007669"/>
    <property type="project" value="InterPro"/>
</dbReference>
<dbReference type="Gene3D" id="1.25.70.10">
    <property type="entry name" value="Transcription termination factor 3, mitochondrial"/>
    <property type="match status" value="1"/>
</dbReference>
<dbReference type="PANTHER" id="PTHR13068:SF133">
    <property type="entry name" value="MITOCHONDRIAL TRANSCRIPTION TERMINATION FACTOR FAMILY PROTEIN"/>
    <property type="match status" value="1"/>
</dbReference>
<dbReference type="KEGG" id="aprc:113856355"/>
<dbReference type="RefSeq" id="XP_027343941.1">
    <property type="nucleotide sequence ID" value="XM_027488140.1"/>
</dbReference>
<evidence type="ECO:0000313" key="5">
    <source>
        <dbReference type="RefSeq" id="XP_027343941.1"/>
    </source>
</evidence>
<dbReference type="GO" id="GO:0006353">
    <property type="term" value="P:DNA-templated transcription termination"/>
    <property type="evidence" value="ECO:0007669"/>
    <property type="project" value="UniProtKB-KW"/>
</dbReference>
<keyword evidence="4" id="KW-1185">Reference proteome</keyword>
<gene>
    <name evidence="5" type="primary">LOC113856355</name>
</gene>
<reference evidence="4" key="1">
    <citation type="journal article" date="2019" name="Toxins">
        <title>Detection of Abrin-Like and Prepropulchellin-Like Toxin Genes and Transcripts Using Whole Genome Sequencing and Full-Length Transcript Sequencing of Abrus precatorius.</title>
        <authorList>
            <person name="Hovde B.T."/>
            <person name="Daligault H.E."/>
            <person name="Hanschen E.R."/>
            <person name="Kunde Y.A."/>
            <person name="Johnson M.B."/>
            <person name="Starkenburg S.R."/>
            <person name="Johnson S.L."/>
        </authorList>
    </citation>
    <scope>NUCLEOTIDE SEQUENCE [LARGE SCALE GENOMIC DNA]</scope>
</reference>
<evidence type="ECO:0000256" key="3">
    <source>
        <dbReference type="ARBA" id="ARBA00022946"/>
    </source>
</evidence>
<accession>A0A8B8KJI5</accession>
<dbReference type="OrthoDB" id="637682at2759"/>
<dbReference type="AlphaFoldDB" id="A0A8B8KJI5"/>
<protein>
    <submittedName>
        <fullName evidence="5">Transcription termination factor MTERF2, chloroplastic-like</fullName>
    </submittedName>
</protein>
<dbReference type="PANTHER" id="PTHR13068">
    <property type="entry name" value="CGI-12 PROTEIN-RELATED"/>
    <property type="match status" value="1"/>
</dbReference>
<keyword evidence="2" id="KW-0805">Transcription regulation</keyword>
<keyword evidence="2" id="KW-0804">Transcription</keyword>
<keyword evidence="3" id="KW-0809">Transit peptide</keyword>
<evidence type="ECO:0000256" key="1">
    <source>
        <dbReference type="ARBA" id="ARBA00007692"/>
    </source>
</evidence>
<dbReference type="FunFam" id="1.25.70.10:FF:000001">
    <property type="entry name" value="Mitochondrial transcription termination factor-like"/>
    <property type="match status" value="1"/>
</dbReference>
<evidence type="ECO:0000313" key="4">
    <source>
        <dbReference type="Proteomes" id="UP000694853"/>
    </source>
</evidence>
<comment type="similarity">
    <text evidence="1">Belongs to the mTERF family.</text>
</comment>
<keyword evidence="2" id="KW-0806">Transcription termination</keyword>